<proteinExistence type="inferred from homology"/>
<reference evidence="5 6" key="1">
    <citation type="submission" date="2018-10" db="EMBL/GenBank/DDBJ databases">
        <title>Horizontal transference of carbapenem resistance between Klebsiella pneumoniae and Kluyvera ascorbata during abdominal infection: a case report.</title>
        <authorList>
            <person name="Raro O.H.F."/>
            <person name="Lima-Morales D."/>
            <person name="Barth A.L."/>
            <person name="Paim T.G.S."/>
            <person name="Mott M.P."/>
            <person name="Riche C.V.W."/>
            <person name="Teixeira U.F."/>
            <person name="Waechter F."/>
            <person name="Dias C.A.G."/>
        </authorList>
    </citation>
    <scope>NUCLEOTIDE SEQUENCE [LARGE SCALE GENOMIC DNA]</scope>
    <source>
        <strain evidence="5 6">OT2</strain>
    </source>
</reference>
<dbReference type="PROSITE" id="PS51353">
    <property type="entry name" value="ARSC"/>
    <property type="match status" value="1"/>
</dbReference>
<dbReference type="Pfam" id="PF03960">
    <property type="entry name" value="ArsC"/>
    <property type="match status" value="1"/>
</dbReference>
<dbReference type="PANTHER" id="PTHR30041">
    <property type="entry name" value="ARSENATE REDUCTASE"/>
    <property type="match status" value="1"/>
</dbReference>
<dbReference type="RefSeq" id="WP_123650251.1">
    <property type="nucleotide sequence ID" value="NZ_RHFN01000002.1"/>
</dbReference>
<comment type="catalytic activity">
    <reaction evidence="4">
        <text>[glutaredoxin]-dithiol + arsenate + glutathione + H(+) = glutathionyl-S-S-[glutaredoxin] + arsenite + H2O</text>
        <dbReference type="Rhea" id="RHEA:22016"/>
        <dbReference type="Rhea" id="RHEA-COMP:10729"/>
        <dbReference type="Rhea" id="RHEA-COMP:17668"/>
        <dbReference type="ChEBI" id="CHEBI:15377"/>
        <dbReference type="ChEBI" id="CHEBI:15378"/>
        <dbReference type="ChEBI" id="CHEBI:29242"/>
        <dbReference type="ChEBI" id="CHEBI:29950"/>
        <dbReference type="ChEBI" id="CHEBI:48597"/>
        <dbReference type="ChEBI" id="CHEBI:57925"/>
        <dbReference type="ChEBI" id="CHEBI:146199"/>
        <dbReference type="EC" id="1.20.4.1"/>
    </reaction>
</comment>
<accession>A0A3N2SDF7</accession>
<dbReference type="PANTHER" id="PTHR30041:SF4">
    <property type="entry name" value="ARSENATE REDUCTASE"/>
    <property type="match status" value="1"/>
</dbReference>
<sequence>MTDSVTIYHNPRCSKSRETLSLLKDNGIDPEVVLYLDTPPDAATIGKLVKMLGLGSARELMRQKEDLYKSLNLADSQLSEKQLIQAMVENPKLIERPIVVHNGQARIGRPPEQVLEIVR</sequence>
<dbReference type="CDD" id="cd03034">
    <property type="entry name" value="ArsC_ArsC"/>
    <property type="match status" value="1"/>
</dbReference>
<dbReference type="AlphaFoldDB" id="A0A3N2SDF7"/>
<dbReference type="InterPro" id="IPR006660">
    <property type="entry name" value="Arsenate_reductase-like"/>
</dbReference>
<keyword evidence="2 4" id="KW-0560">Oxidoreductase</keyword>
<dbReference type="FunFam" id="3.40.30.10:FF:000070">
    <property type="entry name" value="Arsenate reductase"/>
    <property type="match status" value="1"/>
</dbReference>
<comment type="similarity">
    <text evidence="1 3 4">Belongs to the ArsC family.</text>
</comment>
<organism evidence="5 6">
    <name type="scientific">Kluyvera ascorbata</name>
    <dbReference type="NCBI Taxonomy" id="51288"/>
    <lineage>
        <taxon>Bacteria</taxon>
        <taxon>Pseudomonadati</taxon>
        <taxon>Pseudomonadota</taxon>
        <taxon>Gammaproteobacteria</taxon>
        <taxon>Enterobacterales</taxon>
        <taxon>Enterobacteriaceae</taxon>
        <taxon>Kluyvera</taxon>
    </lineage>
</organism>
<dbReference type="GO" id="GO:0008794">
    <property type="term" value="F:arsenate reductase (glutaredoxin) activity"/>
    <property type="evidence" value="ECO:0007669"/>
    <property type="project" value="UniProtKB-UniRule"/>
</dbReference>
<evidence type="ECO:0000313" key="6">
    <source>
        <dbReference type="Proteomes" id="UP000268051"/>
    </source>
</evidence>
<protein>
    <recommendedName>
        <fullName evidence="4">Arsenate reductase</fullName>
        <ecNumber evidence="4">1.20.4.1</ecNumber>
    </recommendedName>
</protein>
<dbReference type="Gene3D" id="3.40.30.10">
    <property type="entry name" value="Glutaredoxin"/>
    <property type="match status" value="1"/>
</dbReference>
<name>A0A3N2SDF7_9ENTR</name>
<gene>
    <name evidence="5" type="primary">arsC</name>
    <name evidence="5" type="ORF">EB837_02755</name>
</gene>
<dbReference type="SUPFAM" id="SSF52833">
    <property type="entry name" value="Thioredoxin-like"/>
    <property type="match status" value="1"/>
</dbReference>
<evidence type="ECO:0000256" key="1">
    <source>
        <dbReference type="ARBA" id="ARBA00007198"/>
    </source>
</evidence>
<dbReference type="InterPro" id="IPR006659">
    <property type="entry name" value="Arsenate_reductase"/>
</dbReference>
<evidence type="ECO:0000256" key="2">
    <source>
        <dbReference type="ARBA" id="ARBA00023002"/>
    </source>
</evidence>
<dbReference type="Proteomes" id="UP000268051">
    <property type="component" value="Unassembled WGS sequence"/>
</dbReference>
<dbReference type="NCBIfam" id="TIGR00014">
    <property type="entry name" value="arsC"/>
    <property type="match status" value="1"/>
</dbReference>
<evidence type="ECO:0000256" key="3">
    <source>
        <dbReference type="PROSITE-ProRule" id="PRU01282"/>
    </source>
</evidence>
<dbReference type="EC" id="1.20.4.1" evidence="4"/>
<comment type="caution">
    <text evidence="5">The sequence shown here is derived from an EMBL/GenBank/DDBJ whole genome shotgun (WGS) entry which is preliminary data.</text>
</comment>
<evidence type="ECO:0000313" key="5">
    <source>
        <dbReference type="EMBL" id="ROU17756.1"/>
    </source>
</evidence>
<dbReference type="OrthoDB" id="9790554at2"/>
<dbReference type="EMBL" id="RHFN01000002">
    <property type="protein sequence ID" value="ROU17756.1"/>
    <property type="molecule type" value="Genomic_DNA"/>
</dbReference>
<dbReference type="InterPro" id="IPR036249">
    <property type="entry name" value="Thioredoxin-like_sf"/>
</dbReference>
<evidence type="ECO:0000256" key="4">
    <source>
        <dbReference type="RuleBase" id="RU362029"/>
    </source>
</evidence>